<evidence type="ECO:0000313" key="4">
    <source>
        <dbReference type="EMBL" id="PSB02830.1"/>
    </source>
</evidence>
<keyword evidence="1" id="KW-0597">Phosphoprotein</keyword>
<sequence>MSDSTSVPSNGDRVYRLLLIDRDPIFRLGLRVALNPFPDVQIVAEATTVEEAWQFIQSTSVTIDLVVLDPQTTSTSSEATGWGFCQQLKSAYPQLPILVLSSLVSGTLLLNSSAGIVNGYCPKGTDINLIIAAIRETAAGKSYWEQVAPLLPVSWRERWRQSGLEQIDSTLTQVKKKLENRQLSLLDWLFWRGRQRELKTARWMVERVLPGDSFMKVELPGNVGRSPLHETSDSTSSQSIPPLLPNSTRSAFEPIFETTRIKLALGVENQTSIPLEIDILKPNKKYLLLEIILTNFQELVRQLQKSQLTLTQVEEKSQEILQDLWQVSITDFFGKYYTLSVDKSNYQVVDILLTNLPVVRRSILDKIPLFNTLLGYLVYQESLEIAGIKYEFGSSTAWQKAEILLQNLTIQVANSVIQPLLNSFGELEEIKTVFYQEKLLSSREIARFRNELSWKYRREKYLDEPIAIFESRYWLYVLKNGSIQTISIYAPRREELEKLQGIRLTVTILLELRDAIAPRLRAIVSFASGVTVYLLTQVIGKGLGLIGKGILQGIGTTLQETRWRRNSDRRS</sequence>
<dbReference type="Gene3D" id="3.40.50.2300">
    <property type="match status" value="1"/>
</dbReference>
<comment type="caution">
    <text evidence="4">The sequence shown here is derived from an EMBL/GenBank/DDBJ whole genome shotgun (WGS) entry which is preliminary data.</text>
</comment>
<proteinExistence type="predicted"/>
<dbReference type="InterPro" id="IPR022552">
    <property type="entry name" value="UPF_Ycf55"/>
</dbReference>
<accession>A0A2T1C3H6</accession>
<keyword evidence="5" id="KW-1185">Reference proteome</keyword>
<dbReference type="GO" id="GO:0000160">
    <property type="term" value="P:phosphorelay signal transduction system"/>
    <property type="evidence" value="ECO:0007669"/>
    <property type="project" value="InterPro"/>
</dbReference>
<dbReference type="EMBL" id="PVWJ01000048">
    <property type="protein sequence ID" value="PSB02830.1"/>
    <property type="molecule type" value="Genomic_DNA"/>
</dbReference>
<evidence type="ECO:0000259" key="3">
    <source>
        <dbReference type="PROSITE" id="PS50110"/>
    </source>
</evidence>
<evidence type="ECO:0000313" key="5">
    <source>
        <dbReference type="Proteomes" id="UP000238762"/>
    </source>
</evidence>
<dbReference type="InterPro" id="IPR051015">
    <property type="entry name" value="EvgA-like"/>
</dbReference>
<dbReference type="Proteomes" id="UP000238762">
    <property type="component" value="Unassembled WGS sequence"/>
</dbReference>
<name>A0A2T1C3H6_9CYAN</name>
<dbReference type="InterPro" id="IPR001789">
    <property type="entry name" value="Sig_transdc_resp-reg_receiver"/>
</dbReference>
<dbReference type="SMART" id="SM00448">
    <property type="entry name" value="REC"/>
    <property type="match status" value="1"/>
</dbReference>
<dbReference type="InterPro" id="IPR011006">
    <property type="entry name" value="CheY-like_superfamily"/>
</dbReference>
<gene>
    <name evidence="4" type="ORF">C7B64_11445</name>
</gene>
<dbReference type="InterPro" id="IPR016837">
    <property type="entry name" value="Uncharacterised_Ycf55_cyanobac"/>
</dbReference>
<dbReference type="PANTHER" id="PTHR45566">
    <property type="entry name" value="HTH-TYPE TRANSCRIPTIONAL REGULATOR YHJB-RELATED"/>
    <property type="match status" value="1"/>
</dbReference>
<reference evidence="4 5" key="2">
    <citation type="submission" date="2018-03" db="EMBL/GenBank/DDBJ databases">
        <title>The ancient ancestry and fast evolution of plastids.</title>
        <authorList>
            <person name="Moore K.R."/>
            <person name="Magnabosco C."/>
            <person name="Momper L."/>
            <person name="Gold D.A."/>
            <person name="Bosak T."/>
            <person name="Fournier G.P."/>
        </authorList>
    </citation>
    <scope>NUCLEOTIDE SEQUENCE [LARGE SCALE GENOMIC DNA]</scope>
    <source>
        <strain evidence="4 5">CCAP 1448/3</strain>
    </source>
</reference>
<dbReference type="OrthoDB" id="458149at2"/>
<dbReference type="PROSITE" id="PS50110">
    <property type="entry name" value="RESPONSE_REGULATORY"/>
    <property type="match status" value="1"/>
</dbReference>
<dbReference type="CDD" id="cd17535">
    <property type="entry name" value="REC_NarL-like"/>
    <property type="match status" value="1"/>
</dbReference>
<feature type="domain" description="Response regulatory" evidence="3">
    <location>
        <begin position="16"/>
        <end position="138"/>
    </location>
</feature>
<evidence type="ECO:0000256" key="1">
    <source>
        <dbReference type="PROSITE-ProRule" id="PRU00169"/>
    </source>
</evidence>
<feature type="compositionally biased region" description="Polar residues" evidence="2">
    <location>
        <begin position="233"/>
        <end position="246"/>
    </location>
</feature>
<organism evidence="4 5">
    <name type="scientific">Merismopedia glauca CCAP 1448/3</name>
    <dbReference type="NCBI Taxonomy" id="1296344"/>
    <lineage>
        <taxon>Bacteria</taxon>
        <taxon>Bacillati</taxon>
        <taxon>Cyanobacteriota</taxon>
        <taxon>Cyanophyceae</taxon>
        <taxon>Synechococcales</taxon>
        <taxon>Merismopediaceae</taxon>
        <taxon>Merismopedia</taxon>
    </lineage>
</organism>
<protein>
    <submittedName>
        <fullName evidence="4">DUF3685 domain-containing protein</fullName>
    </submittedName>
</protein>
<evidence type="ECO:0000256" key="2">
    <source>
        <dbReference type="SAM" id="MobiDB-lite"/>
    </source>
</evidence>
<feature type="modified residue" description="4-aspartylphosphate" evidence="1">
    <location>
        <position position="69"/>
    </location>
</feature>
<feature type="region of interest" description="Disordered" evidence="2">
    <location>
        <begin position="225"/>
        <end position="246"/>
    </location>
</feature>
<reference evidence="4 5" key="1">
    <citation type="submission" date="2018-02" db="EMBL/GenBank/DDBJ databases">
        <authorList>
            <person name="Cohen D.B."/>
            <person name="Kent A.D."/>
        </authorList>
    </citation>
    <scope>NUCLEOTIDE SEQUENCE [LARGE SCALE GENOMIC DNA]</scope>
    <source>
        <strain evidence="4 5">CCAP 1448/3</strain>
    </source>
</reference>
<dbReference type="PIRSF" id="PIRSF026434">
    <property type="entry name" value="RR_ycf55_prd"/>
    <property type="match status" value="1"/>
</dbReference>
<dbReference type="SUPFAM" id="SSF52172">
    <property type="entry name" value="CheY-like"/>
    <property type="match status" value="1"/>
</dbReference>
<dbReference type="Pfam" id="PF12452">
    <property type="entry name" value="DUF3685"/>
    <property type="match status" value="1"/>
</dbReference>
<dbReference type="InterPro" id="IPR058245">
    <property type="entry name" value="NreC/VraR/RcsB-like_REC"/>
</dbReference>
<dbReference type="AlphaFoldDB" id="A0A2T1C3H6"/>
<dbReference type="PANTHER" id="PTHR45566:SF1">
    <property type="entry name" value="HTH-TYPE TRANSCRIPTIONAL REGULATOR YHJB-RELATED"/>
    <property type="match status" value="1"/>
</dbReference>
<dbReference type="RefSeq" id="WP_106288783.1">
    <property type="nucleotide sequence ID" value="NZ_CAWNTC010000038.1"/>
</dbReference>